<dbReference type="AlphaFoldDB" id="A0A4Z0YI64"/>
<organism evidence="1 2">
    <name type="scientific">Xylaria hypoxylon</name>
    <dbReference type="NCBI Taxonomy" id="37992"/>
    <lineage>
        <taxon>Eukaryota</taxon>
        <taxon>Fungi</taxon>
        <taxon>Dikarya</taxon>
        <taxon>Ascomycota</taxon>
        <taxon>Pezizomycotina</taxon>
        <taxon>Sordariomycetes</taxon>
        <taxon>Xylariomycetidae</taxon>
        <taxon>Xylariales</taxon>
        <taxon>Xylariaceae</taxon>
        <taxon>Xylaria</taxon>
    </lineage>
</organism>
<dbReference type="SUPFAM" id="SSF81383">
    <property type="entry name" value="F-box domain"/>
    <property type="match status" value="1"/>
</dbReference>
<accession>A0A4Z0YI64</accession>
<gene>
    <name evidence="1" type="ORF">E0Z10_g9762</name>
</gene>
<dbReference type="OrthoDB" id="2588098at2759"/>
<evidence type="ECO:0000313" key="2">
    <source>
        <dbReference type="Proteomes" id="UP000297716"/>
    </source>
</evidence>
<sequence>MREDEFRFVAPRAELGVEECHSLRKMVYRQGGLFDKNVSQVVNLITVPVRPQNNQSQNAPVGSIDTIYDEEQRVNSGGGDALHANYSQRHKAIKVQDYKRKTVSNSVVTVSSLPPELHLLIFAFVRDYADVVSFGITNQYFLSLARRVLDDYFMSTLGKWAGMNIVCVGRESEPNDYPPGLFSAKELEVMRRRTYTHISGLVGLVKPFTLSDFARRDASIIRDFWPGIMEFRAKTLRHQCLHRGMESDPGYRFILSQLRPDRDTYLPPDERWILRNLTTKQIVRSDAIALSPELIHGPTIDGFGFTEILISKVC</sequence>
<dbReference type="CDD" id="cd09917">
    <property type="entry name" value="F-box_SF"/>
    <property type="match status" value="1"/>
</dbReference>
<reference evidence="1 2" key="1">
    <citation type="submission" date="2019-03" db="EMBL/GenBank/DDBJ databases">
        <title>Draft genome sequence of Xylaria hypoxylon DSM 108379, a ubiquitous saprotrophic-parasitic fungi on hardwood.</title>
        <authorList>
            <person name="Buettner E."/>
            <person name="Leonhardt S."/>
            <person name="Gebauer A.M."/>
            <person name="Liers C."/>
            <person name="Hofrichter M."/>
            <person name="Kellner H."/>
        </authorList>
    </citation>
    <scope>NUCLEOTIDE SEQUENCE [LARGE SCALE GENOMIC DNA]</scope>
    <source>
        <strain evidence="1 2">DSM 108379</strain>
    </source>
</reference>
<evidence type="ECO:0008006" key="3">
    <source>
        <dbReference type="Google" id="ProtNLM"/>
    </source>
</evidence>
<evidence type="ECO:0000313" key="1">
    <source>
        <dbReference type="EMBL" id="TGJ79001.1"/>
    </source>
</evidence>
<proteinExistence type="predicted"/>
<name>A0A4Z0YI64_9PEZI</name>
<dbReference type="EMBL" id="SKBN01000325">
    <property type="protein sequence ID" value="TGJ79001.1"/>
    <property type="molecule type" value="Genomic_DNA"/>
</dbReference>
<dbReference type="Proteomes" id="UP000297716">
    <property type="component" value="Unassembled WGS sequence"/>
</dbReference>
<keyword evidence="2" id="KW-1185">Reference proteome</keyword>
<protein>
    <recommendedName>
        <fullName evidence="3">F-box domain-containing protein</fullName>
    </recommendedName>
</protein>
<dbReference type="InterPro" id="IPR036047">
    <property type="entry name" value="F-box-like_dom_sf"/>
</dbReference>
<comment type="caution">
    <text evidence="1">The sequence shown here is derived from an EMBL/GenBank/DDBJ whole genome shotgun (WGS) entry which is preliminary data.</text>
</comment>